<accession>A0ABV5G537</accession>
<proteinExistence type="predicted"/>
<evidence type="ECO:0000313" key="3">
    <source>
        <dbReference type="Proteomes" id="UP001589575"/>
    </source>
</evidence>
<dbReference type="Proteomes" id="UP001589575">
    <property type="component" value="Unassembled WGS sequence"/>
</dbReference>
<feature type="region of interest" description="Disordered" evidence="1">
    <location>
        <begin position="59"/>
        <end position="82"/>
    </location>
</feature>
<protein>
    <submittedName>
        <fullName evidence="2">Uncharacterized protein</fullName>
    </submittedName>
</protein>
<gene>
    <name evidence="2" type="ORF">ACFFX0_22165</name>
</gene>
<sequence>MSACTWELGPVRPMRVRAVTDFPEPDSPMTATHSPAWICTETSCTTWLRRPWASENQTLRFSTSARGRGAAPAAPEPRAASVRRGVAVSVRMVISVLLLGWTPRTCRGRWRSGRWPARPGPG</sequence>
<evidence type="ECO:0000313" key="2">
    <source>
        <dbReference type="EMBL" id="MFB9073759.1"/>
    </source>
</evidence>
<keyword evidence="3" id="KW-1185">Reference proteome</keyword>
<dbReference type="EMBL" id="JBHMFI010000001">
    <property type="protein sequence ID" value="MFB9073759.1"/>
    <property type="molecule type" value="Genomic_DNA"/>
</dbReference>
<feature type="compositionally biased region" description="Low complexity" evidence="1">
    <location>
        <begin position="65"/>
        <end position="82"/>
    </location>
</feature>
<name>A0ABV5G537_9MICC</name>
<comment type="caution">
    <text evidence="2">The sequence shown here is derived from an EMBL/GenBank/DDBJ whole genome shotgun (WGS) entry which is preliminary data.</text>
</comment>
<evidence type="ECO:0000256" key="1">
    <source>
        <dbReference type="SAM" id="MobiDB-lite"/>
    </source>
</evidence>
<reference evidence="2 3" key="1">
    <citation type="submission" date="2024-09" db="EMBL/GenBank/DDBJ databases">
        <authorList>
            <person name="Sun Q."/>
            <person name="Mori K."/>
        </authorList>
    </citation>
    <scope>NUCLEOTIDE SEQUENCE [LARGE SCALE GENOMIC DNA]</scope>
    <source>
        <strain evidence="2 3">CCM 7609</strain>
    </source>
</reference>
<organism evidence="2 3">
    <name type="scientific">Citricoccus parietis</name>
    <dbReference type="NCBI Taxonomy" id="592307"/>
    <lineage>
        <taxon>Bacteria</taxon>
        <taxon>Bacillati</taxon>
        <taxon>Actinomycetota</taxon>
        <taxon>Actinomycetes</taxon>
        <taxon>Micrococcales</taxon>
        <taxon>Micrococcaceae</taxon>
        <taxon>Citricoccus</taxon>
    </lineage>
</organism>